<accession>A0A8B9N6W6</accession>
<feature type="coiled-coil region" evidence="13">
    <location>
        <begin position="511"/>
        <end position="545"/>
    </location>
</feature>
<evidence type="ECO:0000256" key="2">
    <source>
        <dbReference type="ARBA" id="ARBA00022553"/>
    </source>
</evidence>
<dbReference type="Gene3D" id="6.10.140.2040">
    <property type="match status" value="1"/>
</dbReference>
<dbReference type="SUPFAM" id="SSF68906">
    <property type="entry name" value="SAP domain"/>
    <property type="match status" value="1"/>
</dbReference>
<evidence type="ECO:0000313" key="17">
    <source>
        <dbReference type="Proteomes" id="UP000694541"/>
    </source>
</evidence>
<feature type="compositionally biased region" description="Polar residues" evidence="14">
    <location>
        <begin position="451"/>
        <end position="474"/>
    </location>
</feature>
<dbReference type="PROSITE" id="PS50800">
    <property type="entry name" value="SAP"/>
    <property type="match status" value="1"/>
</dbReference>
<dbReference type="Gene3D" id="1.10.720.30">
    <property type="entry name" value="SAP domain"/>
    <property type="match status" value="1"/>
</dbReference>
<comment type="subcellular location">
    <subcellularLocation>
        <location evidence="1">Nucleus</location>
    </subcellularLocation>
</comment>
<evidence type="ECO:0000256" key="8">
    <source>
        <dbReference type="ARBA" id="ARBA00023163"/>
    </source>
</evidence>
<feature type="compositionally biased region" description="Basic residues" evidence="14">
    <location>
        <begin position="231"/>
        <end position="248"/>
    </location>
</feature>
<reference evidence="16" key="2">
    <citation type="submission" date="2025-09" db="UniProtKB">
        <authorList>
            <consortium name="Ensembl"/>
        </authorList>
    </citation>
    <scope>IDENTIFICATION</scope>
</reference>
<feature type="repeat" description="RPEL" evidence="12">
    <location>
        <begin position="96"/>
        <end position="121"/>
    </location>
</feature>
<feature type="region of interest" description="Disordered" evidence="14">
    <location>
        <begin position="145"/>
        <end position="265"/>
    </location>
</feature>
<dbReference type="Gene3D" id="6.10.150.10">
    <property type="match status" value="1"/>
</dbReference>
<evidence type="ECO:0000313" key="16">
    <source>
        <dbReference type="Ensembl" id="ENSANIP00000017752.1"/>
    </source>
</evidence>
<feature type="compositionally biased region" description="Low complexity" evidence="14">
    <location>
        <begin position="169"/>
        <end position="193"/>
    </location>
</feature>
<dbReference type="Ensembl" id="ENSANIT00000018353.1">
    <property type="protein sequence ID" value="ENSANIP00000017752.1"/>
    <property type="gene ID" value="ENSANIG00000012046.1"/>
</dbReference>
<dbReference type="SMART" id="SM00707">
    <property type="entry name" value="RPEL"/>
    <property type="match status" value="3"/>
</dbReference>
<evidence type="ECO:0000256" key="5">
    <source>
        <dbReference type="ARBA" id="ARBA00023015"/>
    </source>
</evidence>
<feature type="compositionally biased region" description="Polar residues" evidence="14">
    <location>
        <begin position="649"/>
        <end position="660"/>
    </location>
</feature>
<keyword evidence="8" id="KW-0804">Transcription</keyword>
<dbReference type="GO" id="GO:0005634">
    <property type="term" value="C:nucleus"/>
    <property type="evidence" value="ECO:0007669"/>
    <property type="project" value="UniProtKB-SubCell"/>
</dbReference>
<dbReference type="PROSITE" id="PS51073">
    <property type="entry name" value="RPEL"/>
    <property type="match status" value="2"/>
</dbReference>
<organism evidence="16 17">
    <name type="scientific">Accipiter nisus</name>
    <name type="common">Eurasian sparrowhawk</name>
    <dbReference type="NCBI Taxonomy" id="211598"/>
    <lineage>
        <taxon>Eukaryota</taxon>
        <taxon>Metazoa</taxon>
        <taxon>Chordata</taxon>
        <taxon>Craniata</taxon>
        <taxon>Vertebrata</taxon>
        <taxon>Euteleostomi</taxon>
        <taxon>Archelosauria</taxon>
        <taxon>Archosauria</taxon>
        <taxon>Dinosauria</taxon>
        <taxon>Saurischia</taxon>
        <taxon>Theropoda</taxon>
        <taxon>Coelurosauria</taxon>
        <taxon>Aves</taxon>
        <taxon>Neognathae</taxon>
        <taxon>Neoaves</taxon>
        <taxon>Telluraves</taxon>
        <taxon>Accipitrimorphae</taxon>
        <taxon>Accipitriformes</taxon>
        <taxon>Accipitridae</taxon>
        <taxon>Accipitrinae</taxon>
        <taxon>Accipiter</taxon>
    </lineage>
</organism>
<keyword evidence="7" id="KW-0010">Activator</keyword>
<proteinExistence type="predicted"/>
<dbReference type="InterPro" id="IPR043451">
    <property type="entry name" value="Myocardin-like"/>
</dbReference>
<evidence type="ECO:0000256" key="14">
    <source>
        <dbReference type="SAM" id="MobiDB-lite"/>
    </source>
</evidence>
<evidence type="ECO:0000259" key="15">
    <source>
        <dbReference type="PROSITE" id="PS50800"/>
    </source>
</evidence>
<feature type="compositionally biased region" description="Polar residues" evidence="14">
    <location>
        <begin position="308"/>
        <end position="318"/>
    </location>
</feature>
<keyword evidence="5" id="KW-0805">Transcription regulation</keyword>
<feature type="repeat" description="RPEL" evidence="12">
    <location>
        <begin position="52"/>
        <end position="77"/>
    </location>
</feature>
<feature type="region of interest" description="Disordered" evidence="14">
    <location>
        <begin position="618"/>
        <end position="672"/>
    </location>
</feature>
<keyword evidence="6 13" id="KW-0175">Coiled coil</keyword>
<feature type="compositionally biased region" description="Low complexity" evidence="14">
    <location>
        <begin position="439"/>
        <end position="450"/>
    </location>
</feature>
<evidence type="ECO:0000256" key="11">
    <source>
        <dbReference type="ARBA" id="ARBA00069373"/>
    </source>
</evidence>
<dbReference type="InterPro" id="IPR004018">
    <property type="entry name" value="RPEL_repeat"/>
</dbReference>
<evidence type="ECO:0000256" key="12">
    <source>
        <dbReference type="PROSITE-ProRule" id="PRU00401"/>
    </source>
</evidence>
<feature type="compositionally biased region" description="Polar residues" evidence="14">
    <location>
        <begin position="753"/>
        <end position="774"/>
    </location>
</feature>
<dbReference type="PANTHER" id="PTHR22793:SF11">
    <property type="entry name" value="MYOCARDIN"/>
    <property type="match status" value="1"/>
</dbReference>
<protein>
    <recommendedName>
        <fullName evidence="11">Myocardin</fullName>
    </recommendedName>
</protein>
<evidence type="ECO:0000256" key="6">
    <source>
        <dbReference type="ARBA" id="ARBA00023054"/>
    </source>
</evidence>
<feature type="region of interest" description="Disordered" evidence="14">
    <location>
        <begin position="295"/>
        <end position="340"/>
    </location>
</feature>
<dbReference type="SMART" id="SM00513">
    <property type="entry name" value="SAP"/>
    <property type="match status" value="1"/>
</dbReference>
<feature type="region of interest" description="Disordered" evidence="14">
    <location>
        <begin position="439"/>
        <end position="487"/>
    </location>
</feature>
<feature type="compositionally biased region" description="Low complexity" evidence="14">
    <location>
        <begin position="319"/>
        <end position="330"/>
    </location>
</feature>
<evidence type="ECO:0000256" key="9">
    <source>
        <dbReference type="ARBA" id="ARBA00023242"/>
    </source>
</evidence>
<evidence type="ECO:0000256" key="13">
    <source>
        <dbReference type="SAM" id="Coils"/>
    </source>
</evidence>
<dbReference type="InterPro" id="IPR003034">
    <property type="entry name" value="SAP_dom"/>
</dbReference>
<dbReference type="InterPro" id="IPR036361">
    <property type="entry name" value="SAP_dom_sf"/>
</dbReference>
<dbReference type="GO" id="GO:0055007">
    <property type="term" value="P:cardiac muscle cell differentiation"/>
    <property type="evidence" value="ECO:0007669"/>
    <property type="project" value="TreeGrafter"/>
</dbReference>
<sequence length="870" mass="94358">HELLQNPTSFPEILFLSVLQLRLQQRRTREQLADQGIMPREYLFLPFLPTRDYLKHKIRSRPERSDLVNMHILQDSAAEGSIQSTQMKLKRARLADDLNEKIALRPGPLELVEKNIIPVDSAVKEAIKGTQVSFPKSADAFAFEEDSSNDGLSPEQSRSEDSPGSTELAAGTKAPEPAPAAPAGAPQVGPEAPSSGQGSQCDSPKQMAGQESPTLPVPSAVKSKSSSDSKNRHKKPKDTKPKVKKLKYHQYIPPDQKAEKSPPPMDSAYARLLQQQQLFLQLQILSQQQQQQQQQQQHFSYPGMHQGQLKQSNEQMVKSSNSSSTSVNNTPLSPVKTTFSGQTCVSSIKPGPLPSNLDDLKVSELRQQLRIRGLPVSGTKTALMERLRPFQDCGSNAVPNFSEITTVTFPVTPTSTLSSYQSQSSTSMLSNGFYHFGSTSSTPPISPASSDLSVSGSLPDTFNDGPMSSPQFGLQPSPVHGSAEESLMSSMNGGSIQLELEGIDTEKDKMLVEKQKVINELTWKLQQEQRQVEELRMQLQKRKRSNGLEDKQQTAQHFFGVPIKQENAVSSCPFASKQTALKGQASSSDKLSNCGVPQLPHIVNSHCLEPAGQSTLTSSTFLSPQCSPQHSPLGAAKSPQHISLPPSPNSHYLLSVSPGSQAEGRSGSPQTNSCLRTASVSGEHLLCHRCGECAVLSYQTRTVGTESGYPGGHGSMWGCLERHRVSQMDNKLEADSTTGSFAGHLLETPAPTTPNCPVGTQHSSHAPFSPSTAPSALGDPWHSSPFPQETPAQISLPLGEHWQRPLCPGRVLAEHPLPHRALAQLPLPWGELEQLPLPLVKHWHSSLCPWRSPGTGPSALGGALAQLLLP</sequence>
<evidence type="ECO:0000256" key="1">
    <source>
        <dbReference type="ARBA" id="ARBA00004123"/>
    </source>
</evidence>
<evidence type="ECO:0000256" key="3">
    <source>
        <dbReference type="ARBA" id="ARBA00022737"/>
    </source>
</evidence>
<evidence type="ECO:0000256" key="7">
    <source>
        <dbReference type="ARBA" id="ARBA00023159"/>
    </source>
</evidence>
<dbReference type="FunFam" id="1.10.720.30:FF:000008">
    <property type="entry name" value="Myocardin"/>
    <property type="match status" value="1"/>
</dbReference>
<keyword evidence="4" id="KW-0832">Ubl conjugation</keyword>
<feature type="region of interest" description="Disordered" evidence="14">
    <location>
        <begin position="741"/>
        <end position="792"/>
    </location>
</feature>
<dbReference type="GO" id="GO:0045944">
    <property type="term" value="P:positive regulation of transcription by RNA polymerase II"/>
    <property type="evidence" value="ECO:0007669"/>
    <property type="project" value="UniProtKB-ARBA"/>
</dbReference>
<dbReference type="PANTHER" id="PTHR22793">
    <property type="entry name" value="MYOCARDIN-RELATED TRANSCRIPTION FACTOR-RELATED"/>
    <property type="match status" value="1"/>
</dbReference>
<dbReference type="GO" id="GO:0051145">
    <property type="term" value="P:smooth muscle cell differentiation"/>
    <property type="evidence" value="ECO:0007669"/>
    <property type="project" value="TreeGrafter"/>
</dbReference>
<evidence type="ECO:0000256" key="10">
    <source>
        <dbReference type="ARBA" id="ARBA00057404"/>
    </source>
</evidence>
<reference evidence="16" key="1">
    <citation type="submission" date="2025-08" db="UniProtKB">
        <authorList>
            <consortium name="Ensembl"/>
        </authorList>
    </citation>
    <scope>IDENTIFICATION</scope>
</reference>
<dbReference type="Pfam" id="PF02037">
    <property type="entry name" value="SAP"/>
    <property type="match status" value="1"/>
</dbReference>
<feature type="compositionally biased region" description="Polar residues" evidence="14">
    <location>
        <begin position="194"/>
        <end position="213"/>
    </location>
</feature>
<feature type="domain" description="SAP" evidence="15">
    <location>
        <begin position="357"/>
        <end position="391"/>
    </location>
</feature>
<dbReference type="Proteomes" id="UP000694541">
    <property type="component" value="Unplaced"/>
</dbReference>
<dbReference type="AlphaFoldDB" id="A0A8B9N6W6"/>
<dbReference type="GO" id="GO:0051147">
    <property type="term" value="P:regulation of muscle cell differentiation"/>
    <property type="evidence" value="ECO:0007669"/>
    <property type="project" value="UniProtKB-ARBA"/>
</dbReference>
<comment type="function">
    <text evidence="10">Smooth muscle cells (SM) and cardiac muscle cells-specific transcriptional factor which uses the canonical single or multiple CArG boxes DNA sequence. Acts as a cofactor of serum response factor (SRF) with the potential to modulate SRF-target genes. Plays a crucial role in cardiogenesis, urinary bladder development, and differentiation of the smooth muscle cell lineage (myogenesis). Positively regulates the transcription of genes involved in vascular smooth muscle contraction.</text>
</comment>
<feature type="compositionally biased region" description="Polar residues" evidence="14">
    <location>
        <begin position="618"/>
        <end position="630"/>
    </location>
</feature>
<keyword evidence="3" id="KW-0677">Repeat</keyword>
<dbReference type="GO" id="GO:0003713">
    <property type="term" value="F:transcription coactivator activity"/>
    <property type="evidence" value="ECO:0007669"/>
    <property type="project" value="TreeGrafter"/>
</dbReference>
<evidence type="ECO:0000256" key="4">
    <source>
        <dbReference type="ARBA" id="ARBA00022843"/>
    </source>
</evidence>
<name>A0A8B9N6W6_9AVES</name>
<keyword evidence="2" id="KW-0597">Phosphoprotein</keyword>
<dbReference type="Pfam" id="PF02755">
    <property type="entry name" value="RPEL"/>
    <property type="match status" value="2"/>
</dbReference>
<keyword evidence="9" id="KW-0539">Nucleus</keyword>
<feature type="compositionally biased region" description="Polar residues" evidence="14">
    <location>
        <begin position="331"/>
        <end position="340"/>
    </location>
</feature>
<keyword evidence="17" id="KW-1185">Reference proteome</keyword>